<gene>
    <name evidence="1" type="ORF">H2198_003074</name>
</gene>
<dbReference type="Proteomes" id="UP001172386">
    <property type="component" value="Unassembled WGS sequence"/>
</dbReference>
<evidence type="ECO:0000313" key="1">
    <source>
        <dbReference type="EMBL" id="KAJ9659499.1"/>
    </source>
</evidence>
<accession>A0ACC3ACC7</accession>
<protein>
    <submittedName>
        <fullName evidence="1">Uncharacterized protein</fullName>
    </submittedName>
</protein>
<evidence type="ECO:0000313" key="2">
    <source>
        <dbReference type="Proteomes" id="UP001172386"/>
    </source>
</evidence>
<organism evidence="1 2">
    <name type="scientific">Neophaeococcomyces mojaviensis</name>
    <dbReference type="NCBI Taxonomy" id="3383035"/>
    <lineage>
        <taxon>Eukaryota</taxon>
        <taxon>Fungi</taxon>
        <taxon>Dikarya</taxon>
        <taxon>Ascomycota</taxon>
        <taxon>Pezizomycotina</taxon>
        <taxon>Eurotiomycetes</taxon>
        <taxon>Chaetothyriomycetidae</taxon>
        <taxon>Chaetothyriales</taxon>
        <taxon>Chaetothyriales incertae sedis</taxon>
        <taxon>Neophaeococcomyces</taxon>
    </lineage>
</organism>
<reference evidence="1" key="1">
    <citation type="submission" date="2022-10" db="EMBL/GenBank/DDBJ databases">
        <title>Culturing micro-colonial fungi from biological soil crusts in the Mojave desert and describing Neophaeococcomyces mojavensis, and introducing the new genera and species Taxawa tesnikishii.</title>
        <authorList>
            <person name="Kurbessoian T."/>
            <person name="Stajich J.E."/>
        </authorList>
    </citation>
    <scope>NUCLEOTIDE SEQUENCE</scope>
    <source>
        <strain evidence="1">JES_112</strain>
    </source>
</reference>
<dbReference type="EMBL" id="JAPDRQ010000039">
    <property type="protein sequence ID" value="KAJ9659499.1"/>
    <property type="molecule type" value="Genomic_DNA"/>
</dbReference>
<sequence length="359" mass="40899">MPQSKSQERTKETFAFVNVDRPDQSLTKKSRKLIHQHVGKYYRNRSKPAQRARHEIHFVKVSTAFASTDTCANNHHSSSNFETNIEQSLPPHRDVVLLQHERPDLDVLSAMLQPHDENIVSGRRFRGDGLTGEVDEDSDRELEALRNNWKHSIVNHLGQGRKDPFAHYPVDDPHDQVSILVDHAVQYFWPGITPDKQYGAAHPVNNVNLLHMKNSPLPYFTYTLVISTNLDYLWATNPMREKNQALRAKNLHAATRLVREIFQDMPDDPDSEYITDGLIGSVIALCANHQINVVPRSVWPSSRFRSPLATAQFVDMWGALPFIQPHRLAVVRMVELRGGLRRIGSSHLAGVVQLYAKPK</sequence>
<proteinExistence type="predicted"/>
<comment type="caution">
    <text evidence="1">The sequence shown here is derived from an EMBL/GenBank/DDBJ whole genome shotgun (WGS) entry which is preliminary data.</text>
</comment>
<keyword evidence="2" id="KW-1185">Reference proteome</keyword>
<name>A0ACC3ACC7_9EURO</name>